<keyword evidence="3" id="KW-1185">Reference proteome</keyword>
<dbReference type="eggNOG" id="COG3675">
    <property type="taxonomic scope" value="Bacteria"/>
</dbReference>
<evidence type="ECO:0000313" key="2">
    <source>
        <dbReference type="EMBL" id="EHQ24931.1"/>
    </source>
</evidence>
<protein>
    <submittedName>
        <fullName evidence="2">Lipase class 3</fullName>
    </submittedName>
</protein>
<dbReference type="AlphaFoldDB" id="H1Y8B2"/>
<dbReference type="InterPro" id="IPR002921">
    <property type="entry name" value="Fungal_lipase-type"/>
</dbReference>
<dbReference type="OrthoDB" id="5522031at2"/>
<dbReference type="SUPFAM" id="SSF53474">
    <property type="entry name" value="alpha/beta-Hydrolases"/>
    <property type="match status" value="1"/>
</dbReference>
<dbReference type="InterPro" id="IPR029058">
    <property type="entry name" value="AB_hydrolase_fold"/>
</dbReference>
<organism evidence="2 3">
    <name type="scientific">Mucilaginibacter paludis DSM 18603</name>
    <dbReference type="NCBI Taxonomy" id="714943"/>
    <lineage>
        <taxon>Bacteria</taxon>
        <taxon>Pseudomonadati</taxon>
        <taxon>Bacteroidota</taxon>
        <taxon>Sphingobacteriia</taxon>
        <taxon>Sphingobacteriales</taxon>
        <taxon>Sphingobacteriaceae</taxon>
        <taxon>Mucilaginibacter</taxon>
    </lineage>
</organism>
<reference evidence="2" key="1">
    <citation type="submission" date="2011-09" db="EMBL/GenBank/DDBJ databases">
        <title>The permanent draft genome of Mucilaginibacter paludis DSM 18603.</title>
        <authorList>
            <consortium name="US DOE Joint Genome Institute (JGI-PGF)"/>
            <person name="Lucas S."/>
            <person name="Han J."/>
            <person name="Lapidus A."/>
            <person name="Bruce D."/>
            <person name="Goodwin L."/>
            <person name="Pitluck S."/>
            <person name="Peters L."/>
            <person name="Kyrpides N."/>
            <person name="Mavromatis K."/>
            <person name="Ivanova N."/>
            <person name="Mikhailova N."/>
            <person name="Held B."/>
            <person name="Detter J.C."/>
            <person name="Tapia R."/>
            <person name="Han C."/>
            <person name="Land M."/>
            <person name="Hauser L."/>
            <person name="Markowitz V."/>
            <person name="Cheng J.-F."/>
            <person name="Hugenholtz P."/>
            <person name="Woyke T."/>
            <person name="Wu D."/>
            <person name="Tindall B."/>
            <person name="Brambilla E."/>
            <person name="Klenk H.-P."/>
            <person name="Eisen J.A."/>
        </authorList>
    </citation>
    <scope>NUCLEOTIDE SEQUENCE [LARGE SCALE GENOMIC DNA]</scope>
    <source>
        <strain evidence="2">DSM 18603</strain>
    </source>
</reference>
<gene>
    <name evidence="2" type="ORF">Mucpa_0750</name>
</gene>
<dbReference type="EMBL" id="CM001403">
    <property type="protein sequence ID" value="EHQ24931.1"/>
    <property type="molecule type" value="Genomic_DNA"/>
</dbReference>
<dbReference type="RefSeq" id="WP_008504535.1">
    <property type="nucleotide sequence ID" value="NZ_CM001403.1"/>
</dbReference>
<dbReference type="Gene3D" id="3.40.50.1820">
    <property type="entry name" value="alpha/beta hydrolase"/>
    <property type="match status" value="1"/>
</dbReference>
<proteinExistence type="predicted"/>
<sequence length="391" mass="41420">MNQFQQIFAMSMISNMAKELVNDTSVDSIEQAEQAMQTQLKDAIPGYLTDYGLSGVSVAWGPAVYIAPKDYSSNNNGVTATASNTMVVFNLAINSVNTYVVAIAGTKATSVFDVVVEDGQVVSTVKWAFGSPGGLNPKISTGTNDGVNILLYEMTDPSTGLSISDFFAGDNINVATNSVVVTGHSLGGALAPALALALFGTAATVNPALLQAANVYATAGPDIGNKDYVQYFTQSFKATGPGTNPVWQQFNCKIWNSLDVVPQAWANLGVIKSIYASNGVTTPKYVNCIITRAQVGTALDDYSPMDPDKKGQFAGTFVQPADTPGYNCTAACVTSSDKDDADLCDFVAEMLYQHVAAYSLEILQTTPSIPFDVCSVTQQLYNNNICLCAHL</sequence>
<dbReference type="HOGENOM" id="CLU_056350_0_0_10"/>
<dbReference type="Proteomes" id="UP000002774">
    <property type="component" value="Chromosome"/>
</dbReference>
<name>H1Y8B2_9SPHI</name>
<dbReference type="GO" id="GO:0006629">
    <property type="term" value="P:lipid metabolic process"/>
    <property type="evidence" value="ECO:0007669"/>
    <property type="project" value="InterPro"/>
</dbReference>
<feature type="domain" description="Fungal lipase-type" evidence="1">
    <location>
        <begin position="176"/>
        <end position="264"/>
    </location>
</feature>
<evidence type="ECO:0000313" key="3">
    <source>
        <dbReference type="Proteomes" id="UP000002774"/>
    </source>
</evidence>
<dbReference type="Pfam" id="PF01764">
    <property type="entry name" value="Lipase_3"/>
    <property type="match status" value="1"/>
</dbReference>
<accession>H1Y8B2</accession>
<dbReference type="STRING" id="714943.Mucpa_0750"/>
<evidence type="ECO:0000259" key="1">
    <source>
        <dbReference type="Pfam" id="PF01764"/>
    </source>
</evidence>